<dbReference type="AlphaFoldDB" id="A0A0D7AP82"/>
<reference evidence="1 2" key="1">
    <citation type="journal article" date="2015" name="Fungal Genet. Biol.">
        <title>Evolution of novel wood decay mechanisms in Agaricales revealed by the genome sequences of Fistulina hepatica and Cylindrobasidium torrendii.</title>
        <authorList>
            <person name="Floudas D."/>
            <person name="Held B.W."/>
            <person name="Riley R."/>
            <person name="Nagy L.G."/>
            <person name="Koehler G."/>
            <person name="Ransdell A.S."/>
            <person name="Younus H."/>
            <person name="Chow J."/>
            <person name="Chiniquy J."/>
            <person name="Lipzen A."/>
            <person name="Tritt A."/>
            <person name="Sun H."/>
            <person name="Haridas S."/>
            <person name="LaButti K."/>
            <person name="Ohm R.A."/>
            <person name="Kues U."/>
            <person name="Blanchette R.A."/>
            <person name="Grigoriev I.V."/>
            <person name="Minto R.E."/>
            <person name="Hibbett D.S."/>
        </authorList>
    </citation>
    <scope>NUCLEOTIDE SEQUENCE [LARGE SCALE GENOMIC DNA]</scope>
    <source>
        <strain evidence="1 2">ATCC 64428</strain>
    </source>
</reference>
<evidence type="ECO:0000313" key="1">
    <source>
        <dbReference type="EMBL" id="KIY53126.1"/>
    </source>
</evidence>
<evidence type="ECO:0000313" key="2">
    <source>
        <dbReference type="Proteomes" id="UP000054144"/>
    </source>
</evidence>
<gene>
    <name evidence="1" type="ORF">FISHEDRAFT_55468</name>
</gene>
<organism evidence="1 2">
    <name type="scientific">Fistulina hepatica ATCC 64428</name>
    <dbReference type="NCBI Taxonomy" id="1128425"/>
    <lineage>
        <taxon>Eukaryota</taxon>
        <taxon>Fungi</taxon>
        <taxon>Dikarya</taxon>
        <taxon>Basidiomycota</taxon>
        <taxon>Agaricomycotina</taxon>
        <taxon>Agaricomycetes</taxon>
        <taxon>Agaricomycetidae</taxon>
        <taxon>Agaricales</taxon>
        <taxon>Fistulinaceae</taxon>
        <taxon>Fistulina</taxon>
    </lineage>
</organism>
<keyword evidence="2" id="KW-1185">Reference proteome</keyword>
<dbReference type="Proteomes" id="UP000054144">
    <property type="component" value="Unassembled WGS sequence"/>
</dbReference>
<name>A0A0D7AP82_9AGAR</name>
<protein>
    <submittedName>
        <fullName evidence="1">Uncharacterized protein</fullName>
    </submittedName>
</protein>
<dbReference type="EMBL" id="KN881628">
    <property type="protein sequence ID" value="KIY53126.1"/>
    <property type="molecule type" value="Genomic_DNA"/>
</dbReference>
<sequence length="467" mass="51451">MSQRRYANRVPCDCTTTTAGCVVFRDNILTFSPGRLGLMVVRIRTMQVDAGCFDAWNADVKRDVQRTSRFWFKMEFAYHYLALGEIPLMELRNLSLIGYEASPGPAQILNGAISSQTPTLLHTSIIMRTGSESFSLFSWGSYCAGLGYAEVWRPASPADLHTFKRHTIAIVDLTLSSVDIILAQLRHFLTTFQHHGLQDSTCAPPLRLPSRISVTEFGGTSPEILSGHQSQELRGFRRECKVNVSSSHVNKRACSQLCICAAGPILSFTRLVGPARRHGGDSRRNPSATRDLRDEGTGIVRLHLACASLWPGSAIFMRFPRRGERGNLRSCDGLSLHEGVDILLTEVNTDDEQYGSESIPVDATLSLSDPFEFLTVYGTGYSSQSAVVSWQGMPIDRLRLTTRSSVMKERRNGTLETCLNREVGAGWGIVLRSAYGRLGSDESWTTTELLGAERASSDASGPATENM</sequence>
<proteinExistence type="predicted"/>
<accession>A0A0D7AP82</accession>